<name>A0A8T0DM21_9TREM</name>
<dbReference type="Gene3D" id="2.60.40.60">
    <property type="entry name" value="Cadherins"/>
    <property type="match status" value="7"/>
</dbReference>
<evidence type="ECO:0000256" key="2">
    <source>
        <dbReference type="ARBA" id="ARBA00022692"/>
    </source>
</evidence>
<keyword evidence="14" id="KW-1185">Reference proteome</keyword>
<comment type="caution">
    <text evidence="13">The sequence shown here is derived from an EMBL/GenBank/DDBJ whole genome shotgun (WGS) entry which is preliminary data.</text>
</comment>
<keyword evidence="6 11" id="KW-1133">Transmembrane helix</keyword>
<keyword evidence="5" id="KW-0130">Cell adhesion</keyword>
<feature type="domain" description="Cadherin" evidence="12">
    <location>
        <begin position="407"/>
        <end position="520"/>
    </location>
</feature>
<dbReference type="PRINTS" id="PR00205">
    <property type="entry name" value="CADHERIN"/>
</dbReference>
<dbReference type="CDD" id="cd11304">
    <property type="entry name" value="Cadherin_repeat"/>
    <property type="match status" value="6"/>
</dbReference>
<evidence type="ECO:0000256" key="4">
    <source>
        <dbReference type="ARBA" id="ARBA00022837"/>
    </source>
</evidence>
<dbReference type="Proteomes" id="UP000699462">
    <property type="component" value="Unassembled WGS sequence"/>
</dbReference>
<evidence type="ECO:0000256" key="10">
    <source>
        <dbReference type="SAM" id="MobiDB-lite"/>
    </source>
</evidence>
<dbReference type="GO" id="GO:0007156">
    <property type="term" value="P:homophilic cell adhesion via plasma membrane adhesion molecules"/>
    <property type="evidence" value="ECO:0007669"/>
    <property type="project" value="InterPro"/>
</dbReference>
<dbReference type="InterPro" id="IPR015919">
    <property type="entry name" value="Cadherin-like_sf"/>
</dbReference>
<dbReference type="FunFam" id="2.60.40.60:FF:000015">
    <property type="entry name" value="FAT atypical cadherin 1"/>
    <property type="match status" value="1"/>
</dbReference>
<evidence type="ECO:0000259" key="12">
    <source>
        <dbReference type="PROSITE" id="PS50268"/>
    </source>
</evidence>
<sequence length="1398" mass="156775">MYFVVFPLYKPLKTTWKACSFLIVSYLITMGSETKVNRSYLIFTKLFEELPRGTLVENVSRYLNENTEGRWSFSDFAIVANNPKITKMFQLERNKGHIVTNKKIDRDTLCRKEKLCCHVNARTSYASKLSTSNSLSHQRTTDNCQIVFRVIYKLCSATHESKHKLMAVEYSTERKKNCTMGYSTILMELLDINDNQPHFVIPPNILQRSTDNFEIGMRCLSTRPFPSVEVWIDEMTESGSCVPLLTAIDEDSTKYGISEYRVEKVSNLERLQIIHSSNIPVGGTQGADDADLPFTVVLSDCKASLWEQVRPDFHSAFTSSAETMQSQSSEDTQSLGLPLLKLIGKLDRELRDEYWLKVLALDGNIPSTLSRKESSLDGNTLYPDVRHTGTLIVRVRVRDANDNSPEAPPLMELQVQEDTPVGSVIGTVSATDGDIGDNGRLQFQMDVTPRDSHTFPFKINPSTGAILVHRELDADRINQEDNRRIQFKVITFDAGKPVSRSAITDVIVMILDINDETPQIKVVDLKSQSEPPRPMIEENLPPGQLIAFVTATDADSGLYGSLSCEVDNTKFQLESLKPVPELSVNFDNPSLMTIRSVLSKGQTNNLKEYKLITTAKLDRESTPFEVIVITCVDHSMTASNVRTGRARLTVTVLDENDNDPLFGSDQICLRIYENEPVNRLLTIFNVTDEDHIWTNRWGTSVHETSMQSTVDSNTNRIRFTLDRVGEQFFRVDPTTGALYSRLHFDREETAEIHFNVTATDGGSPPRNSSVNVVVNILDRNDNAPKFSKDLFEIELLEDLLINTTIFSFTATDIDSGVNAELVYHLEDLQGVAQRHFQLDARNATLWLRSPLDREKEDRYTFKIYSTDGGYPKQSTFCTVHIRVLDVNDNAPKFIYPTQNNHTIFASVFTTPGVPLVKLTAVDPDEGVNAQLTFFIDGNPEHRKIFALNEDSGELSLTNTKQPETNEGRYALTLRVQDSGSPPLFGFATISTVLNRNTQYGYPVKPTATTKSLSSGSNRATEISTPSLLSSISDIDPMVDLQPILTTDTSASNFWSDSAPETFEESPFREQLVRKSIRSSSVYFTSERALILIMCLIAISVLLAFISFVVIMLIRRKFATASSHQSRQIRFHPSGQLRSGEIGGVKKVTGDENLERIYCASLPRSSAWIVGEMKQCPSLSRHDYGYEVCSPVCPTFTDGREHLKLRLQTINNDLFRESQASNSPETDPSKMSSPNACKPSTKERPTSQPKFRCPSAGFVTYSCQSRRQSPTATDLTRSEQRYSSTFCTPGQYTQLCPIAVQKPDRLVQTNPCENLTAPSSTSTFDYGNTANAQHKFANPHGSNLISDCERHESIRSDSRAHSENADSGVVNTHQFKPLPETCKVHRTQTCHYATVRPLT</sequence>
<feature type="region of interest" description="Disordered" evidence="10">
    <location>
        <begin position="1213"/>
        <end position="1252"/>
    </location>
</feature>
<evidence type="ECO:0000256" key="11">
    <source>
        <dbReference type="SAM" id="Phobius"/>
    </source>
</evidence>
<keyword evidence="4 9" id="KW-0106">Calcium</keyword>
<dbReference type="Pfam" id="PF00028">
    <property type="entry name" value="Cadherin"/>
    <property type="match status" value="4"/>
</dbReference>
<keyword evidence="7 11" id="KW-0472">Membrane</keyword>
<dbReference type="PANTHER" id="PTHR24028">
    <property type="entry name" value="CADHERIN-87A"/>
    <property type="match status" value="1"/>
</dbReference>
<keyword evidence="8" id="KW-0325">Glycoprotein</keyword>
<dbReference type="SMART" id="SM00112">
    <property type="entry name" value="CA"/>
    <property type="match status" value="6"/>
</dbReference>
<dbReference type="InterPro" id="IPR020894">
    <property type="entry name" value="Cadherin_CS"/>
</dbReference>
<evidence type="ECO:0000256" key="5">
    <source>
        <dbReference type="ARBA" id="ARBA00022889"/>
    </source>
</evidence>
<evidence type="ECO:0000256" key="3">
    <source>
        <dbReference type="ARBA" id="ARBA00022737"/>
    </source>
</evidence>
<dbReference type="InterPro" id="IPR013164">
    <property type="entry name" value="Cadherin_N"/>
</dbReference>
<keyword evidence="3" id="KW-0677">Repeat</keyword>
<dbReference type="SUPFAM" id="SSF49313">
    <property type="entry name" value="Cadherin-like"/>
    <property type="match status" value="6"/>
</dbReference>
<protein>
    <recommendedName>
        <fullName evidence="12">Cadherin domain-containing protein</fullName>
    </recommendedName>
</protein>
<feature type="domain" description="Cadherin" evidence="12">
    <location>
        <begin position="224"/>
        <end position="411"/>
    </location>
</feature>
<evidence type="ECO:0000256" key="9">
    <source>
        <dbReference type="PROSITE-ProRule" id="PRU00043"/>
    </source>
</evidence>
<evidence type="ECO:0000313" key="14">
    <source>
        <dbReference type="Proteomes" id="UP000699462"/>
    </source>
</evidence>
<reference evidence="13 14" key="1">
    <citation type="submission" date="2019-07" db="EMBL/GenBank/DDBJ databases">
        <title>Annotation for the trematode Paragonimus westermani.</title>
        <authorList>
            <person name="Choi Y.-J."/>
        </authorList>
    </citation>
    <scope>NUCLEOTIDE SEQUENCE [LARGE SCALE GENOMIC DNA]</scope>
    <source>
        <strain evidence="13">180907_Pwestermani</strain>
    </source>
</reference>
<dbReference type="OrthoDB" id="6241756at2759"/>
<evidence type="ECO:0000256" key="6">
    <source>
        <dbReference type="ARBA" id="ARBA00022989"/>
    </source>
</evidence>
<proteinExistence type="predicted"/>
<evidence type="ECO:0000256" key="1">
    <source>
        <dbReference type="ARBA" id="ARBA00004167"/>
    </source>
</evidence>
<evidence type="ECO:0000256" key="7">
    <source>
        <dbReference type="ARBA" id="ARBA00023136"/>
    </source>
</evidence>
<organism evidence="13 14">
    <name type="scientific">Paragonimus westermani</name>
    <dbReference type="NCBI Taxonomy" id="34504"/>
    <lineage>
        <taxon>Eukaryota</taxon>
        <taxon>Metazoa</taxon>
        <taxon>Spiralia</taxon>
        <taxon>Lophotrochozoa</taxon>
        <taxon>Platyhelminthes</taxon>
        <taxon>Trematoda</taxon>
        <taxon>Digenea</taxon>
        <taxon>Plagiorchiida</taxon>
        <taxon>Troglotremata</taxon>
        <taxon>Troglotrematidae</taxon>
        <taxon>Paragonimus</taxon>
    </lineage>
</organism>
<dbReference type="PROSITE" id="PS50268">
    <property type="entry name" value="CADHERIN_2"/>
    <property type="match status" value="7"/>
</dbReference>
<dbReference type="Pfam" id="PF08266">
    <property type="entry name" value="Cadherin_2"/>
    <property type="match status" value="1"/>
</dbReference>
<accession>A0A8T0DM21</accession>
<feature type="domain" description="Cadherin" evidence="12">
    <location>
        <begin position="528"/>
        <end position="662"/>
    </location>
</feature>
<dbReference type="EMBL" id="JTDF01002365">
    <property type="protein sequence ID" value="KAF8568873.1"/>
    <property type="molecule type" value="Genomic_DNA"/>
</dbReference>
<dbReference type="PANTHER" id="PTHR24028:SF146">
    <property type="entry name" value="CADHERIN 96CB, ISOFORM D-RELATED"/>
    <property type="match status" value="1"/>
</dbReference>
<dbReference type="PROSITE" id="PS00232">
    <property type="entry name" value="CADHERIN_1"/>
    <property type="match status" value="2"/>
</dbReference>
<dbReference type="GO" id="GO:0005886">
    <property type="term" value="C:plasma membrane"/>
    <property type="evidence" value="ECO:0007669"/>
    <property type="project" value="InterPro"/>
</dbReference>
<feature type="domain" description="Cadherin" evidence="12">
    <location>
        <begin position="911"/>
        <end position="1007"/>
    </location>
</feature>
<comment type="subcellular location">
    <subcellularLocation>
        <location evidence="1">Membrane</location>
        <topology evidence="1">Single-pass membrane protein</topology>
    </subcellularLocation>
</comment>
<feature type="compositionally biased region" description="Polar residues" evidence="10">
    <location>
        <begin position="1213"/>
        <end position="1234"/>
    </location>
</feature>
<dbReference type="InterPro" id="IPR050174">
    <property type="entry name" value="Protocadherin/Cadherin-CA"/>
</dbReference>
<dbReference type="FunFam" id="2.60.40.60:FF:000092">
    <property type="entry name" value="Protocadherin 8"/>
    <property type="match status" value="1"/>
</dbReference>
<feature type="domain" description="Cadherin" evidence="12">
    <location>
        <begin position="76"/>
        <end position="199"/>
    </location>
</feature>
<keyword evidence="2 11" id="KW-0812">Transmembrane</keyword>
<gene>
    <name evidence="13" type="ORF">P879_01478</name>
</gene>
<evidence type="ECO:0000256" key="8">
    <source>
        <dbReference type="ARBA" id="ARBA00023180"/>
    </source>
</evidence>
<dbReference type="GO" id="GO:0005509">
    <property type="term" value="F:calcium ion binding"/>
    <property type="evidence" value="ECO:0007669"/>
    <property type="project" value="UniProtKB-UniRule"/>
</dbReference>
<evidence type="ECO:0000313" key="13">
    <source>
        <dbReference type="EMBL" id="KAF8568873.1"/>
    </source>
</evidence>
<feature type="transmembrane region" description="Helical" evidence="11">
    <location>
        <begin position="1088"/>
        <end position="1113"/>
    </location>
</feature>
<dbReference type="InterPro" id="IPR002126">
    <property type="entry name" value="Cadherin-like_dom"/>
</dbReference>
<feature type="domain" description="Cadherin" evidence="12">
    <location>
        <begin position="671"/>
        <end position="786"/>
    </location>
</feature>
<feature type="domain" description="Cadherin" evidence="12">
    <location>
        <begin position="787"/>
        <end position="893"/>
    </location>
</feature>